<organism evidence="2 3">
    <name type="scientific">Alteromonas ponticola</name>
    <dbReference type="NCBI Taxonomy" id="2720613"/>
    <lineage>
        <taxon>Bacteria</taxon>
        <taxon>Pseudomonadati</taxon>
        <taxon>Pseudomonadota</taxon>
        <taxon>Gammaproteobacteria</taxon>
        <taxon>Alteromonadales</taxon>
        <taxon>Alteromonadaceae</taxon>
        <taxon>Alteromonas/Salinimonas group</taxon>
        <taxon>Alteromonas</taxon>
    </lineage>
</organism>
<accession>A0ABX1R4S4</accession>
<dbReference type="EMBL" id="JAATNW010000006">
    <property type="protein sequence ID" value="NMH60773.1"/>
    <property type="molecule type" value="Genomic_DNA"/>
</dbReference>
<gene>
    <name evidence="2" type="ORF">HCJ96_12120</name>
</gene>
<feature type="transmembrane region" description="Helical" evidence="1">
    <location>
        <begin position="29"/>
        <end position="48"/>
    </location>
</feature>
<protein>
    <submittedName>
        <fullName evidence="2">Uncharacterized protein</fullName>
    </submittedName>
</protein>
<evidence type="ECO:0000313" key="2">
    <source>
        <dbReference type="EMBL" id="NMH60773.1"/>
    </source>
</evidence>
<keyword evidence="1" id="KW-0472">Membrane</keyword>
<dbReference type="Proteomes" id="UP000709336">
    <property type="component" value="Unassembled WGS sequence"/>
</dbReference>
<proteinExistence type="predicted"/>
<reference evidence="2 3" key="1">
    <citation type="submission" date="2020-03" db="EMBL/GenBank/DDBJ databases">
        <title>Alteromonas ponticola sp. nov., isolated from seawater.</title>
        <authorList>
            <person name="Yoon J.-H."/>
            <person name="Kim Y.-O."/>
        </authorList>
    </citation>
    <scope>NUCLEOTIDE SEQUENCE [LARGE SCALE GENOMIC DNA]</scope>
    <source>
        <strain evidence="2 3">MYP5</strain>
    </source>
</reference>
<keyword evidence="1" id="KW-0812">Transmembrane</keyword>
<evidence type="ECO:0000313" key="3">
    <source>
        <dbReference type="Proteomes" id="UP000709336"/>
    </source>
</evidence>
<dbReference type="RefSeq" id="WP_169211330.1">
    <property type="nucleotide sequence ID" value="NZ_JAATNW010000006.1"/>
</dbReference>
<comment type="caution">
    <text evidence="2">The sequence shown here is derived from an EMBL/GenBank/DDBJ whole genome shotgun (WGS) entry which is preliminary data.</text>
</comment>
<name>A0ABX1R4S4_9ALTE</name>
<evidence type="ECO:0000256" key="1">
    <source>
        <dbReference type="SAM" id="Phobius"/>
    </source>
</evidence>
<keyword evidence="3" id="KW-1185">Reference proteome</keyword>
<sequence>MKNKWSVMGKPINLAKLRRVNQRRQRREVVSTIIMVMAMMIVAGFKGASAPSR</sequence>
<keyword evidence="1" id="KW-1133">Transmembrane helix</keyword>